<evidence type="ECO:0000259" key="6">
    <source>
        <dbReference type="PROSITE" id="PS50011"/>
    </source>
</evidence>
<keyword evidence="2" id="KW-0808">Transferase</keyword>
<dbReference type="GO" id="GO:0005524">
    <property type="term" value="F:ATP binding"/>
    <property type="evidence" value="ECO:0007669"/>
    <property type="project" value="UniProtKB-KW"/>
</dbReference>
<dbReference type="InterPro" id="IPR000719">
    <property type="entry name" value="Prot_kinase_dom"/>
</dbReference>
<protein>
    <recommendedName>
        <fullName evidence="1">non-specific serine/threonine protein kinase</fullName>
        <ecNumber evidence="1">2.7.11.1</ecNumber>
    </recommendedName>
</protein>
<feature type="domain" description="Protein kinase" evidence="6">
    <location>
        <begin position="1"/>
        <end position="170"/>
    </location>
</feature>
<keyword evidence="4 7" id="KW-0418">Kinase</keyword>
<dbReference type="InterPro" id="IPR050660">
    <property type="entry name" value="NEK_Ser/Thr_kinase"/>
</dbReference>
<feature type="non-terminal residue" evidence="7">
    <location>
        <position position="1"/>
    </location>
</feature>
<dbReference type="PROSITE" id="PS50011">
    <property type="entry name" value="PROTEIN_KINASE_DOM"/>
    <property type="match status" value="1"/>
</dbReference>
<sequence>KVYYVLQFANGGNLRDFLKTKQNNGLYKIAWTELTTIAIEIAGGLAYLHSKNIIHRDLHSKNVLVNDGKALIADFGIAKQLNDSISLNSTIAGMPAYIDPRYLQFYLQFGSNIKIDKKFDIYSLGVLLWELTSGIPPFNSHHLLAIILDVLKIKEREQFLIPLLVMLTFI</sequence>
<dbReference type="Pfam" id="PF00069">
    <property type="entry name" value="Pkinase"/>
    <property type="match status" value="1"/>
</dbReference>
<evidence type="ECO:0000313" key="8">
    <source>
        <dbReference type="Proteomes" id="UP000266673"/>
    </source>
</evidence>
<dbReference type="EMBL" id="QKWP01000676">
    <property type="protein sequence ID" value="RIB16439.1"/>
    <property type="molecule type" value="Genomic_DNA"/>
</dbReference>
<name>A0A397V6A0_9GLOM</name>
<dbReference type="OrthoDB" id="1668230at2759"/>
<dbReference type="Proteomes" id="UP000266673">
    <property type="component" value="Unassembled WGS sequence"/>
</dbReference>
<dbReference type="AlphaFoldDB" id="A0A397V6A0"/>
<dbReference type="Gene3D" id="1.10.510.10">
    <property type="entry name" value="Transferase(Phosphotransferase) domain 1"/>
    <property type="match status" value="1"/>
</dbReference>
<dbReference type="STRING" id="44941.A0A397V6A0"/>
<dbReference type="GO" id="GO:0004674">
    <property type="term" value="F:protein serine/threonine kinase activity"/>
    <property type="evidence" value="ECO:0007669"/>
    <property type="project" value="UniProtKB-EC"/>
</dbReference>
<dbReference type="SUPFAM" id="SSF56112">
    <property type="entry name" value="Protein kinase-like (PK-like)"/>
    <property type="match status" value="1"/>
</dbReference>
<proteinExistence type="predicted"/>
<gene>
    <name evidence="7" type="ORF">C2G38_1970337</name>
</gene>
<evidence type="ECO:0000256" key="3">
    <source>
        <dbReference type="ARBA" id="ARBA00022741"/>
    </source>
</evidence>
<keyword evidence="5" id="KW-0067">ATP-binding</keyword>
<dbReference type="PANTHER" id="PTHR43671:SF13">
    <property type="entry name" value="SERINE_THREONINE-PROTEIN KINASE NEK2"/>
    <property type="match status" value="1"/>
</dbReference>
<comment type="caution">
    <text evidence="7">The sequence shown here is derived from an EMBL/GenBank/DDBJ whole genome shotgun (WGS) entry which is preliminary data.</text>
</comment>
<evidence type="ECO:0000256" key="2">
    <source>
        <dbReference type="ARBA" id="ARBA00022679"/>
    </source>
</evidence>
<dbReference type="InterPro" id="IPR001245">
    <property type="entry name" value="Ser-Thr/Tyr_kinase_cat_dom"/>
</dbReference>
<accession>A0A397V6A0</accession>
<keyword evidence="8" id="KW-1185">Reference proteome</keyword>
<organism evidence="7 8">
    <name type="scientific">Gigaspora rosea</name>
    <dbReference type="NCBI Taxonomy" id="44941"/>
    <lineage>
        <taxon>Eukaryota</taxon>
        <taxon>Fungi</taxon>
        <taxon>Fungi incertae sedis</taxon>
        <taxon>Mucoromycota</taxon>
        <taxon>Glomeromycotina</taxon>
        <taxon>Glomeromycetes</taxon>
        <taxon>Diversisporales</taxon>
        <taxon>Gigasporaceae</taxon>
        <taxon>Gigaspora</taxon>
    </lineage>
</organism>
<evidence type="ECO:0000313" key="7">
    <source>
        <dbReference type="EMBL" id="RIB16439.1"/>
    </source>
</evidence>
<keyword evidence="3" id="KW-0547">Nucleotide-binding</keyword>
<dbReference type="PRINTS" id="PR00109">
    <property type="entry name" value="TYRKINASE"/>
</dbReference>
<dbReference type="InterPro" id="IPR011009">
    <property type="entry name" value="Kinase-like_dom_sf"/>
</dbReference>
<reference evidence="7 8" key="1">
    <citation type="submission" date="2018-06" db="EMBL/GenBank/DDBJ databases">
        <title>Comparative genomics reveals the genomic features of Rhizophagus irregularis, R. cerebriforme, R. diaphanum and Gigaspora rosea, and their symbiotic lifestyle signature.</title>
        <authorList>
            <person name="Morin E."/>
            <person name="San Clemente H."/>
            <person name="Chen E.C.H."/>
            <person name="De La Providencia I."/>
            <person name="Hainaut M."/>
            <person name="Kuo A."/>
            <person name="Kohler A."/>
            <person name="Murat C."/>
            <person name="Tang N."/>
            <person name="Roy S."/>
            <person name="Loubradou J."/>
            <person name="Henrissat B."/>
            <person name="Grigoriev I.V."/>
            <person name="Corradi N."/>
            <person name="Roux C."/>
            <person name="Martin F.M."/>
        </authorList>
    </citation>
    <scope>NUCLEOTIDE SEQUENCE [LARGE SCALE GENOMIC DNA]</scope>
    <source>
        <strain evidence="7 8">DAOM 194757</strain>
    </source>
</reference>
<evidence type="ECO:0000256" key="1">
    <source>
        <dbReference type="ARBA" id="ARBA00012513"/>
    </source>
</evidence>
<dbReference type="PANTHER" id="PTHR43671">
    <property type="entry name" value="SERINE/THREONINE-PROTEIN KINASE NEK"/>
    <property type="match status" value="1"/>
</dbReference>
<evidence type="ECO:0000256" key="5">
    <source>
        <dbReference type="ARBA" id="ARBA00022840"/>
    </source>
</evidence>
<dbReference type="EC" id="2.7.11.1" evidence="1"/>
<evidence type="ECO:0000256" key="4">
    <source>
        <dbReference type="ARBA" id="ARBA00022777"/>
    </source>
</evidence>